<dbReference type="SMART" id="SM00220">
    <property type="entry name" value="S_TKc"/>
    <property type="match status" value="1"/>
</dbReference>
<reference evidence="3" key="1">
    <citation type="submission" date="2021-01" db="EMBL/GenBank/DDBJ databases">
        <authorList>
            <consortium name="Genoscope - CEA"/>
            <person name="William W."/>
        </authorList>
    </citation>
    <scope>NUCLEOTIDE SEQUENCE</scope>
</reference>
<dbReference type="PANTHER" id="PTHR11909">
    <property type="entry name" value="CASEIN KINASE-RELATED"/>
    <property type="match status" value="1"/>
</dbReference>
<proteinExistence type="predicted"/>
<evidence type="ECO:0000256" key="1">
    <source>
        <dbReference type="ARBA" id="ARBA00023860"/>
    </source>
</evidence>
<gene>
    <name evidence="3" type="ORF">POCTA_138.1.T0550021</name>
</gene>
<comment type="caution">
    <text evidence="3">The sequence shown here is derived from an EMBL/GenBank/DDBJ whole genome shotgun (WGS) entry which is preliminary data.</text>
</comment>
<dbReference type="InterPro" id="IPR000719">
    <property type="entry name" value="Prot_kinase_dom"/>
</dbReference>
<organism evidence="3 4">
    <name type="scientific">Paramecium octaurelia</name>
    <dbReference type="NCBI Taxonomy" id="43137"/>
    <lineage>
        <taxon>Eukaryota</taxon>
        <taxon>Sar</taxon>
        <taxon>Alveolata</taxon>
        <taxon>Ciliophora</taxon>
        <taxon>Intramacronucleata</taxon>
        <taxon>Oligohymenophorea</taxon>
        <taxon>Peniculida</taxon>
        <taxon>Parameciidae</taxon>
        <taxon>Paramecium</taxon>
    </lineage>
</organism>
<sequence>MNQIQQGDVIDNQYEIIKRISQGSFGIVYIGRCMKRNKNVAIKVERQEMASFSSLNKEIEILTLLEGVSQIPELYWYGQFKKCNVMITRMLGHDLTYFQKQYQKFSTQCVYNIAFQLLWILEQIHKRNIIHRDLKPENILSKADSDKIFLIDFGISRNINQKTKKKKKISFIGTSRYASLAAHQGIDQTAKDDLESLGYLLIYLLKQRLPWMNIEKNDTQRLEKIGKLKQETKIEELCSECPNSILKYMRYVKALSSQQKPSYAMLRGLFLTTLHNISDQGLDWTIQKSRSHKQKGHKKLKSTQNSNYQSCGTIRREFLGENLQPQNVKTFGAQDELVGTSDNGSSAQQYSAITNQGSIKSIGVGYSLSDLHEGLGVHQQNIQIAQISTFEGIVEHDPGMTLKAEQQLMERENQDLEIKYNLLHFKSVYFNFKNPIQRSILQSNDIKKKP</sequence>
<dbReference type="InterPro" id="IPR050235">
    <property type="entry name" value="CK1_Ser-Thr_kinase"/>
</dbReference>
<dbReference type="EMBL" id="CAJJDP010000055">
    <property type="protein sequence ID" value="CAD8170154.1"/>
    <property type="molecule type" value="Genomic_DNA"/>
</dbReference>
<evidence type="ECO:0000313" key="3">
    <source>
        <dbReference type="EMBL" id="CAD8170154.1"/>
    </source>
</evidence>
<dbReference type="GO" id="GO:0004672">
    <property type="term" value="F:protein kinase activity"/>
    <property type="evidence" value="ECO:0007669"/>
    <property type="project" value="InterPro"/>
</dbReference>
<evidence type="ECO:0000313" key="4">
    <source>
        <dbReference type="Proteomes" id="UP000683925"/>
    </source>
</evidence>
<dbReference type="OMA" id="CVYNIAF"/>
<dbReference type="Pfam" id="PF00069">
    <property type="entry name" value="Pkinase"/>
    <property type="match status" value="1"/>
</dbReference>
<dbReference type="GO" id="GO:0005524">
    <property type="term" value="F:ATP binding"/>
    <property type="evidence" value="ECO:0007669"/>
    <property type="project" value="InterPro"/>
</dbReference>
<evidence type="ECO:0000259" key="2">
    <source>
        <dbReference type="PROSITE" id="PS50011"/>
    </source>
</evidence>
<dbReference type="PROSITE" id="PS50011">
    <property type="entry name" value="PROTEIN_KINASE_DOM"/>
    <property type="match status" value="1"/>
</dbReference>
<feature type="domain" description="Protein kinase" evidence="2">
    <location>
        <begin position="14"/>
        <end position="271"/>
    </location>
</feature>
<dbReference type="OrthoDB" id="300156at2759"/>
<dbReference type="Proteomes" id="UP000683925">
    <property type="component" value="Unassembled WGS sequence"/>
</dbReference>
<accession>A0A8S1V0A9</accession>
<protein>
    <recommendedName>
        <fullName evidence="1">Casein kinase I</fullName>
    </recommendedName>
</protein>
<name>A0A8S1V0A9_PAROT</name>
<dbReference type="AlphaFoldDB" id="A0A8S1V0A9"/>
<keyword evidence="4" id="KW-1185">Reference proteome</keyword>
<dbReference type="FunFam" id="1.10.510.10:FF:001186">
    <property type="entry name" value="Uncharacterized protein"/>
    <property type="match status" value="1"/>
</dbReference>